<evidence type="ECO:0000313" key="3">
    <source>
        <dbReference type="Proteomes" id="UP000287651"/>
    </source>
</evidence>
<organism evidence="2 3">
    <name type="scientific">Ensete ventricosum</name>
    <name type="common">Abyssinian banana</name>
    <name type="synonym">Musa ensete</name>
    <dbReference type="NCBI Taxonomy" id="4639"/>
    <lineage>
        <taxon>Eukaryota</taxon>
        <taxon>Viridiplantae</taxon>
        <taxon>Streptophyta</taxon>
        <taxon>Embryophyta</taxon>
        <taxon>Tracheophyta</taxon>
        <taxon>Spermatophyta</taxon>
        <taxon>Magnoliopsida</taxon>
        <taxon>Liliopsida</taxon>
        <taxon>Zingiberales</taxon>
        <taxon>Musaceae</taxon>
        <taxon>Ensete</taxon>
    </lineage>
</organism>
<proteinExistence type="inferred from homology"/>
<dbReference type="PANTHER" id="PTHR16166:SF93">
    <property type="entry name" value="INTERMEMBRANE LIPID TRANSFER PROTEIN VPS13"/>
    <property type="match status" value="1"/>
</dbReference>
<dbReference type="AlphaFoldDB" id="A0A427ACW6"/>
<accession>A0A427ACW6</accession>
<evidence type="ECO:0008006" key="4">
    <source>
        <dbReference type="Google" id="ProtNLM"/>
    </source>
</evidence>
<dbReference type="Proteomes" id="UP000287651">
    <property type="component" value="Unassembled WGS sequence"/>
</dbReference>
<dbReference type="EMBL" id="AMZH03002895">
    <property type="protein sequence ID" value="RRT74042.1"/>
    <property type="molecule type" value="Genomic_DNA"/>
</dbReference>
<gene>
    <name evidence="2" type="ORF">B296_00005984</name>
</gene>
<sequence>MFLPVRVRQADGTDDSWQSLPPNSAASFFWQDLGRLRLLEILVDGMDPLRSARYNIDEVMESHPMLESSGPIKALQVTVHKEGKMHVTRISDWMPENETDEYVHERDQLPAPSPQIDYKEPSSTLDSEFHVTFELTELGLSLIDHMPEEVLYLSVQNLLICYSSGLGSGVSRFKLRMDEIQVDNQLPLSPMPVLFRLQRVGEQTDFVLKFSMTMQTNNSLDFCVYPYIGLQVHMLIVRIPHRYREEVCMRQSALMSTAVTNIQKDLLTQPLQLLSGVDILGNASSALSNMSKGVAALSMDKKFIQSRQKQDSKGVEDIGDVIREGGGALAKGLFRGVTGILTKPLEGAKTSGVEGFVQGVGKGLIGAATQPVSGVLDLLSKTTEGANAVRMKISSAIMSEEQLLRKRLPRAIGGDNLLRPYDEYKAQGQVIEPSLVESRSRY</sequence>
<dbReference type="GO" id="GO:0045053">
    <property type="term" value="P:protein retention in Golgi apparatus"/>
    <property type="evidence" value="ECO:0007669"/>
    <property type="project" value="TreeGrafter"/>
</dbReference>
<dbReference type="InterPro" id="IPR026847">
    <property type="entry name" value="VPS13"/>
</dbReference>
<dbReference type="GO" id="GO:0006623">
    <property type="term" value="P:protein targeting to vacuole"/>
    <property type="evidence" value="ECO:0007669"/>
    <property type="project" value="TreeGrafter"/>
</dbReference>
<protein>
    <recommendedName>
        <fullName evidence="4">Vacuolar protein sorting-associated protein 13 DH-like domain-containing protein</fullName>
    </recommendedName>
</protein>
<evidence type="ECO:0000313" key="2">
    <source>
        <dbReference type="EMBL" id="RRT74042.1"/>
    </source>
</evidence>
<name>A0A427ACW6_ENSVE</name>
<comment type="similarity">
    <text evidence="1">Belongs to the VPS13 family.</text>
</comment>
<dbReference type="PANTHER" id="PTHR16166">
    <property type="entry name" value="VACUOLAR PROTEIN SORTING-ASSOCIATED PROTEIN VPS13"/>
    <property type="match status" value="1"/>
</dbReference>
<evidence type="ECO:0000256" key="1">
    <source>
        <dbReference type="ARBA" id="ARBA00006545"/>
    </source>
</evidence>
<reference evidence="2 3" key="1">
    <citation type="journal article" date="2014" name="Agronomy (Basel)">
        <title>A Draft Genome Sequence for Ensete ventricosum, the Drought-Tolerant Tree Against Hunger.</title>
        <authorList>
            <person name="Harrison J."/>
            <person name="Moore K.A."/>
            <person name="Paszkiewicz K."/>
            <person name="Jones T."/>
            <person name="Grant M."/>
            <person name="Ambacheew D."/>
            <person name="Muzemil S."/>
            <person name="Studholme D.J."/>
        </authorList>
    </citation>
    <scope>NUCLEOTIDE SEQUENCE [LARGE SCALE GENOMIC DNA]</scope>
</reference>
<comment type="caution">
    <text evidence="2">The sequence shown here is derived from an EMBL/GenBank/DDBJ whole genome shotgun (WGS) entry which is preliminary data.</text>
</comment>